<feature type="transmembrane region" description="Helical" evidence="1">
    <location>
        <begin position="146"/>
        <end position="163"/>
    </location>
</feature>
<dbReference type="Proteomes" id="UP000050417">
    <property type="component" value="Unassembled WGS sequence"/>
</dbReference>
<protein>
    <recommendedName>
        <fullName evidence="4">DUF4386 family protein</fullName>
    </recommendedName>
</protein>
<dbReference type="STRING" id="1134406.ADN00_09080"/>
<feature type="transmembrane region" description="Helical" evidence="1">
    <location>
        <begin position="87"/>
        <end position="109"/>
    </location>
</feature>
<sequence length="220" mass="23384">MKKLQKWGGAAALYQAAAYLAAIVFFLFIANYPSITDPHEKLAFLLENQLGMYGMYTAAYVVFGLALVVLNLALYDRLKTGSPAVMQTAAALGLIWAGTLIASGMVFTMGMKTVLDLYPKDAGQALTIWLTIESVSSGLSSGNGEILGGLWTLLVSLAALRSARLPKALNYLGLAVGFVGLLSAVPPLNDLTAVFGLTQLVWFIGLGITLLQKNSNVFDS</sequence>
<dbReference type="EMBL" id="LGCL01000023">
    <property type="protein sequence ID" value="KPL77278.1"/>
    <property type="molecule type" value="Genomic_DNA"/>
</dbReference>
<feature type="transmembrane region" description="Helical" evidence="1">
    <location>
        <begin position="191"/>
        <end position="211"/>
    </location>
</feature>
<dbReference type="AlphaFoldDB" id="A0A0P6Y6R5"/>
<dbReference type="OrthoDB" id="1162205at2"/>
<evidence type="ECO:0008006" key="4">
    <source>
        <dbReference type="Google" id="ProtNLM"/>
    </source>
</evidence>
<accession>A0A0P6Y6R5</accession>
<keyword evidence="3" id="KW-1185">Reference proteome</keyword>
<keyword evidence="1" id="KW-0472">Membrane</keyword>
<comment type="caution">
    <text evidence="2">The sequence shown here is derived from an EMBL/GenBank/DDBJ whole genome shotgun (WGS) entry which is preliminary data.</text>
</comment>
<name>A0A0P6Y6R5_9CHLR</name>
<proteinExistence type="predicted"/>
<organism evidence="2 3">
    <name type="scientific">Ornatilinea apprima</name>
    <dbReference type="NCBI Taxonomy" id="1134406"/>
    <lineage>
        <taxon>Bacteria</taxon>
        <taxon>Bacillati</taxon>
        <taxon>Chloroflexota</taxon>
        <taxon>Anaerolineae</taxon>
        <taxon>Anaerolineales</taxon>
        <taxon>Anaerolineaceae</taxon>
        <taxon>Ornatilinea</taxon>
    </lineage>
</organism>
<reference evidence="2 3" key="1">
    <citation type="submission" date="2015-07" db="EMBL/GenBank/DDBJ databases">
        <title>Genome sequence of Ornatilinea apprima DSM 23815.</title>
        <authorList>
            <person name="Hemp J."/>
            <person name="Ward L.M."/>
            <person name="Pace L.A."/>
            <person name="Fischer W.W."/>
        </authorList>
    </citation>
    <scope>NUCLEOTIDE SEQUENCE [LARGE SCALE GENOMIC DNA]</scope>
    <source>
        <strain evidence="2 3">P3M-1</strain>
    </source>
</reference>
<feature type="transmembrane region" description="Helical" evidence="1">
    <location>
        <begin position="53"/>
        <end position="75"/>
    </location>
</feature>
<gene>
    <name evidence="2" type="ORF">ADN00_09080</name>
</gene>
<evidence type="ECO:0000313" key="3">
    <source>
        <dbReference type="Proteomes" id="UP000050417"/>
    </source>
</evidence>
<dbReference type="Pfam" id="PF14329">
    <property type="entry name" value="DUF4386"/>
    <property type="match status" value="1"/>
</dbReference>
<dbReference type="RefSeq" id="WP_075062679.1">
    <property type="nucleotide sequence ID" value="NZ_LGCL01000023.1"/>
</dbReference>
<dbReference type="InterPro" id="IPR025495">
    <property type="entry name" value="DUF4386"/>
</dbReference>
<feature type="transmembrane region" description="Helical" evidence="1">
    <location>
        <begin position="12"/>
        <end position="33"/>
    </location>
</feature>
<keyword evidence="1" id="KW-0812">Transmembrane</keyword>
<evidence type="ECO:0000256" key="1">
    <source>
        <dbReference type="SAM" id="Phobius"/>
    </source>
</evidence>
<keyword evidence="1" id="KW-1133">Transmembrane helix</keyword>
<evidence type="ECO:0000313" key="2">
    <source>
        <dbReference type="EMBL" id="KPL77278.1"/>
    </source>
</evidence>
<feature type="transmembrane region" description="Helical" evidence="1">
    <location>
        <begin position="168"/>
        <end position="185"/>
    </location>
</feature>